<reference evidence="2" key="1">
    <citation type="submission" date="2024-06" db="EMBL/GenBank/DDBJ databases">
        <authorList>
            <person name="Atkinson C."/>
            <person name="McLean J."/>
            <person name="Gallagher L."/>
            <person name="Bor B."/>
            <person name="Mougous J."/>
        </authorList>
    </citation>
    <scope>NUCLEOTIDE SEQUENCE</scope>
    <source>
        <strain evidence="2">TM7-074</strain>
    </source>
</reference>
<name>A0AB39J813_9BACT</name>
<dbReference type="RefSeq" id="WP_010165076.1">
    <property type="nucleotide sequence ID" value="NZ_CP158487.1"/>
</dbReference>
<gene>
    <name evidence="2" type="ORF">TM074_01510</name>
</gene>
<evidence type="ECO:0008006" key="3">
    <source>
        <dbReference type="Google" id="ProtNLM"/>
    </source>
</evidence>
<feature type="region of interest" description="Disordered" evidence="1">
    <location>
        <begin position="29"/>
        <end position="50"/>
    </location>
</feature>
<dbReference type="AlphaFoldDB" id="A0AB39J813"/>
<protein>
    <recommendedName>
        <fullName evidence="3">Small hydrophilic protein</fullName>
    </recommendedName>
</protein>
<proteinExistence type="predicted"/>
<evidence type="ECO:0000313" key="2">
    <source>
        <dbReference type="EMBL" id="XDN89370.1"/>
    </source>
</evidence>
<sequence length="50" mass="5504">MAYTDADHQAALQAARENKADKYQLEKLKEAASQAGSRGEEARRALQGKK</sequence>
<organism evidence="2">
    <name type="scientific">Candidatus Nanosynbacter sp. TM7-074</name>
    <dbReference type="NCBI Taxonomy" id="3158573"/>
    <lineage>
        <taxon>Bacteria</taxon>
        <taxon>Candidatus Saccharimonadota</taxon>
        <taxon>Candidatus Saccharimonadia</taxon>
        <taxon>Candidatus Nanosynbacterales</taxon>
        <taxon>Candidatus Nanosynbacteraceae</taxon>
        <taxon>Candidatus Nanosynbacter</taxon>
    </lineage>
</organism>
<accession>A0AB39J813</accession>
<evidence type="ECO:0000256" key="1">
    <source>
        <dbReference type="SAM" id="MobiDB-lite"/>
    </source>
</evidence>
<dbReference type="EMBL" id="CP158487">
    <property type="protein sequence ID" value="XDN89370.1"/>
    <property type="molecule type" value="Genomic_DNA"/>
</dbReference>